<evidence type="ECO:0000313" key="5">
    <source>
        <dbReference type="EMBL" id="KAJ9684975.1"/>
    </source>
</evidence>
<dbReference type="Pfam" id="PF02902">
    <property type="entry name" value="Peptidase_C48"/>
    <property type="match status" value="1"/>
</dbReference>
<protein>
    <recommendedName>
        <fullName evidence="4">Ubiquitin-like protease family profile domain-containing protein</fullName>
    </recommendedName>
</protein>
<evidence type="ECO:0000313" key="6">
    <source>
        <dbReference type="Proteomes" id="UP001168098"/>
    </source>
</evidence>
<keyword evidence="3" id="KW-0378">Hydrolase</keyword>
<keyword evidence="6" id="KW-1185">Reference proteome</keyword>
<keyword evidence="2" id="KW-0645">Protease</keyword>
<evidence type="ECO:0000256" key="2">
    <source>
        <dbReference type="ARBA" id="ARBA00022670"/>
    </source>
</evidence>
<dbReference type="InterPro" id="IPR038765">
    <property type="entry name" value="Papain-like_cys_pep_sf"/>
</dbReference>
<dbReference type="SUPFAM" id="SSF54001">
    <property type="entry name" value="Cysteine proteinases"/>
    <property type="match status" value="1"/>
</dbReference>
<dbReference type="Gene3D" id="3.40.395.10">
    <property type="entry name" value="Adenoviral Proteinase, Chain A"/>
    <property type="match status" value="1"/>
</dbReference>
<gene>
    <name evidence="5" type="ORF">PVL29_017127</name>
</gene>
<comment type="caution">
    <text evidence="5">The sequence shown here is derived from an EMBL/GenBank/DDBJ whole genome shotgun (WGS) entry which is preliminary data.</text>
</comment>
<feature type="domain" description="Ubiquitin-like protease family profile" evidence="4">
    <location>
        <begin position="24"/>
        <end position="82"/>
    </location>
</feature>
<name>A0AA38Z9M4_VITRO</name>
<organism evidence="5 6">
    <name type="scientific">Vitis rotundifolia</name>
    <name type="common">Muscadine grape</name>
    <dbReference type="NCBI Taxonomy" id="103349"/>
    <lineage>
        <taxon>Eukaryota</taxon>
        <taxon>Viridiplantae</taxon>
        <taxon>Streptophyta</taxon>
        <taxon>Embryophyta</taxon>
        <taxon>Tracheophyta</taxon>
        <taxon>Spermatophyta</taxon>
        <taxon>Magnoliopsida</taxon>
        <taxon>eudicotyledons</taxon>
        <taxon>Gunneridae</taxon>
        <taxon>Pentapetalae</taxon>
        <taxon>rosids</taxon>
        <taxon>Vitales</taxon>
        <taxon>Vitaceae</taxon>
        <taxon>Viteae</taxon>
        <taxon>Vitis</taxon>
    </lineage>
</organism>
<dbReference type="GO" id="GO:0008234">
    <property type="term" value="F:cysteine-type peptidase activity"/>
    <property type="evidence" value="ECO:0007669"/>
    <property type="project" value="InterPro"/>
</dbReference>
<comment type="similarity">
    <text evidence="1">Belongs to the peptidase C48 family.</text>
</comment>
<reference evidence="5 6" key="1">
    <citation type="journal article" date="2023" name="BMC Biotechnol.">
        <title>Vitis rotundifolia cv Carlos genome sequencing.</title>
        <authorList>
            <person name="Huff M."/>
            <person name="Hulse-Kemp A."/>
            <person name="Scheffler B."/>
            <person name="Youngblood R."/>
            <person name="Simpson S."/>
            <person name="Babiker E."/>
            <person name="Staton M."/>
        </authorList>
    </citation>
    <scope>NUCLEOTIDE SEQUENCE [LARGE SCALE GENOMIC DNA]</scope>
    <source>
        <tissue evidence="5">Leaf</tissue>
    </source>
</reference>
<dbReference type="EMBL" id="JARBHA010000013">
    <property type="protein sequence ID" value="KAJ9684975.1"/>
    <property type="molecule type" value="Genomic_DNA"/>
</dbReference>
<evidence type="ECO:0000256" key="1">
    <source>
        <dbReference type="ARBA" id="ARBA00005234"/>
    </source>
</evidence>
<dbReference type="GO" id="GO:0006508">
    <property type="term" value="P:proteolysis"/>
    <property type="evidence" value="ECO:0007669"/>
    <property type="project" value="UniProtKB-KW"/>
</dbReference>
<sequence>MSIFIILYQVKVSVLSIVIVIQEKRPLMDMSEFKFVVLEVVQQLNRTDCDIFVIKFIELWSNGRLSRTIANDKVTKYREKLLTQLIMLPQNEVRENVYQFMDH</sequence>
<dbReference type="Proteomes" id="UP001168098">
    <property type="component" value="Unassembled WGS sequence"/>
</dbReference>
<accession>A0AA38Z9M4</accession>
<dbReference type="InterPro" id="IPR003653">
    <property type="entry name" value="Peptidase_C48_C"/>
</dbReference>
<proteinExistence type="inferred from homology"/>
<evidence type="ECO:0000256" key="3">
    <source>
        <dbReference type="ARBA" id="ARBA00022801"/>
    </source>
</evidence>
<evidence type="ECO:0000259" key="4">
    <source>
        <dbReference type="Pfam" id="PF02902"/>
    </source>
</evidence>
<dbReference type="AlphaFoldDB" id="A0AA38Z9M4"/>